<keyword evidence="2" id="KW-0813">Transport</keyword>
<dbReference type="EMBL" id="JACGWM010000008">
    <property type="protein sequence ID" value="KAL0356549.1"/>
    <property type="molecule type" value="Genomic_DNA"/>
</dbReference>
<dbReference type="Pfam" id="PF07690">
    <property type="entry name" value="MFS_1"/>
    <property type="match status" value="1"/>
</dbReference>
<evidence type="ECO:0000256" key="1">
    <source>
        <dbReference type="ARBA" id="ARBA00004141"/>
    </source>
</evidence>
<comment type="subcellular location">
    <subcellularLocation>
        <location evidence="1">Membrane</location>
        <topology evidence="1">Multi-pass membrane protein</topology>
    </subcellularLocation>
</comment>
<feature type="transmembrane region" description="Helical" evidence="7">
    <location>
        <begin position="80"/>
        <end position="97"/>
    </location>
</feature>
<evidence type="ECO:0000256" key="3">
    <source>
        <dbReference type="ARBA" id="ARBA00022692"/>
    </source>
</evidence>
<comment type="caution">
    <text evidence="8">The sequence shown here is derived from an EMBL/GenBank/DDBJ whole genome shotgun (WGS) entry which is preliminary data.</text>
</comment>
<feature type="transmembrane region" description="Helical" evidence="7">
    <location>
        <begin position="143"/>
        <end position="164"/>
    </location>
</feature>
<evidence type="ECO:0008006" key="9">
    <source>
        <dbReference type="Google" id="ProtNLM"/>
    </source>
</evidence>
<dbReference type="AlphaFoldDB" id="A0AAW2PLD9"/>
<protein>
    <recommendedName>
        <fullName evidence="9">Major facilitator superfamily protein</fullName>
    </recommendedName>
</protein>
<dbReference type="PANTHER" id="PTHR23504">
    <property type="entry name" value="MAJOR FACILITATOR SUPERFAMILY DOMAIN-CONTAINING PROTEIN 10"/>
    <property type="match status" value="1"/>
</dbReference>
<comment type="similarity">
    <text evidence="6">Belongs to the major facilitator superfamily. Phosphate:H(+) symporter (TC 2.A.1.9) family.</text>
</comment>
<proteinExistence type="inferred from homology"/>
<dbReference type="InterPro" id="IPR036259">
    <property type="entry name" value="MFS_trans_sf"/>
</dbReference>
<evidence type="ECO:0000256" key="2">
    <source>
        <dbReference type="ARBA" id="ARBA00022448"/>
    </source>
</evidence>
<evidence type="ECO:0000256" key="5">
    <source>
        <dbReference type="ARBA" id="ARBA00023136"/>
    </source>
</evidence>
<feature type="transmembrane region" description="Helical" evidence="7">
    <location>
        <begin position="6"/>
        <end position="24"/>
    </location>
</feature>
<dbReference type="GO" id="GO:0022857">
    <property type="term" value="F:transmembrane transporter activity"/>
    <property type="evidence" value="ECO:0007669"/>
    <property type="project" value="InterPro"/>
</dbReference>
<reference evidence="8" key="1">
    <citation type="submission" date="2020-06" db="EMBL/GenBank/DDBJ databases">
        <authorList>
            <person name="Li T."/>
            <person name="Hu X."/>
            <person name="Zhang T."/>
            <person name="Song X."/>
            <person name="Zhang H."/>
            <person name="Dai N."/>
            <person name="Sheng W."/>
            <person name="Hou X."/>
            <person name="Wei L."/>
        </authorList>
    </citation>
    <scope>NUCLEOTIDE SEQUENCE</scope>
    <source>
        <strain evidence="8">KEN8</strain>
        <tissue evidence="8">Leaf</tissue>
    </source>
</reference>
<reference evidence="8" key="2">
    <citation type="journal article" date="2024" name="Plant">
        <title>Genomic evolution and insights into agronomic trait innovations of Sesamum species.</title>
        <authorList>
            <person name="Miao H."/>
            <person name="Wang L."/>
            <person name="Qu L."/>
            <person name="Liu H."/>
            <person name="Sun Y."/>
            <person name="Le M."/>
            <person name="Wang Q."/>
            <person name="Wei S."/>
            <person name="Zheng Y."/>
            <person name="Lin W."/>
            <person name="Duan Y."/>
            <person name="Cao H."/>
            <person name="Xiong S."/>
            <person name="Wang X."/>
            <person name="Wei L."/>
            <person name="Li C."/>
            <person name="Ma Q."/>
            <person name="Ju M."/>
            <person name="Zhao R."/>
            <person name="Li G."/>
            <person name="Mu C."/>
            <person name="Tian Q."/>
            <person name="Mei H."/>
            <person name="Zhang T."/>
            <person name="Gao T."/>
            <person name="Zhang H."/>
        </authorList>
    </citation>
    <scope>NUCLEOTIDE SEQUENCE</scope>
    <source>
        <strain evidence="8">KEN8</strain>
    </source>
</reference>
<gene>
    <name evidence="8" type="ORF">Scaly_1340600</name>
</gene>
<evidence type="ECO:0000256" key="6">
    <source>
        <dbReference type="ARBA" id="ARBA00044504"/>
    </source>
</evidence>
<dbReference type="SUPFAM" id="SSF103473">
    <property type="entry name" value="MFS general substrate transporter"/>
    <property type="match status" value="1"/>
</dbReference>
<organism evidence="8">
    <name type="scientific">Sesamum calycinum</name>
    <dbReference type="NCBI Taxonomy" id="2727403"/>
    <lineage>
        <taxon>Eukaryota</taxon>
        <taxon>Viridiplantae</taxon>
        <taxon>Streptophyta</taxon>
        <taxon>Embryophyta</taxon>
        <taxon>Tracheophyta</taxon>
        <taxon>Spermatophyta</taxon>
        <taxon>Magnoliopsida</taxon>
        <taxon>eudicotyledons</taxon>
        <taxon>Gunneridae</taxon>
        <taxon>Pentapetalae</taxon>
        <taxon>asterids</taxon>
        <taxon>lamiids</taxon>
        <taxon>Lamiales</taxon>
        <taxon>Pedaliaceae</taxon>
        <taxon>Sesamum</taxon>
    </lineage>
</organism>
<keyword evidence="5 7" id="KW-0472">Membrane</keyword>
<dbReference type="PANTHER" id="PTHR23504:SF95">
    <property type="entry name" value="MAJOR FACILITATOR SUPERFAMILY PROTEIN"/>
    <property type="match status" value="1"/>
</dbReference>
<name>A0AAW2PLD9_9LAMI</name>
<feature type="transmembrane region" description="Helical" evidence="7">
    <location>
        <begin position="185"/>
        <end position="214"/>
    </location>
</feature>
<evidence type="ECO:0000313" key="8">
    <source>
        <dbReference type="EMBL" id="KAL0356549.1"/>
    </source>
</evidence>
<evidence type="ECO:0000256" key="4">
    <source>
        <dbReference type="ARBA" id="ARBA00022989"/>
    </source>
</evidence>
<keyword evidence="4 7" id="KW-1133">Transmembrane helix</keyword>
<dbReference type="Gene3D" id="1.20.1250.20">
    <property type="entry name" value="MFS general substrate transporter like domains"/>
    <property type="match status" value="1"/>
</dbReference>
<keyword evidence="3 7" id="KW-0812">Transmembrane</keyword>
<accession>A0AAW2PLD9</accession>
<feature type="transmembrane region" description="Helical" evidence="7">
    <location>
        <begin position="109"/>
        <end position="131"/>
    </location>
</feature>
<dbReference type="InterPro" id="IPR011701">
    <property type="entry name" value="MFS"/>
</dbReference>
<evidence type="ECO:0000256" key="7">
    <source>
        <dbReference type="SAM" id="Phobius"/>
    </source>
</evidence>
<sequence>MENWGRLIHLFVTVFLSNFSELMVSPAIPDVTLSAVCPGKDECSAAIYLTGFQQAIAGIGSVIMMPLIGNLSDAYGRKNMMAIPLILSIIPLVVLAWKRTITFFYAYYALKTFTAMITQGGVACLALAYLADNVSEGKRISAFGVLSGVTSAAYVGGTLAARLLSTAQIFQYFLKARFQFKKDQFADVLLIAYIGATISNVPYASASMGVFLFLSSPNLRSIVSKQVGPNEQGLAQGCILGMTAFANVISPLIYSPLSVGRLLSEHNDSPVIKKQIQQQGLRGGGVDPFCRKWVQLPYCLLK</sequence>
<dbReference type="GO" id="GO:0016020">
    <property type="term" value="C:membrane"/>
    <property type="evidence" value="ECO:0007669"/>
    <property type="project" value="UniProtKB-SubCell"/>
</dbReference>
<feature type="transmembrane region" description="Helical" evidence="7">
    <location>
        <begin position="45"/>
        <end position="68"/>
    </location>
</feature>